<evidence type="ECO:0008006" key="3">
    <source>
        <dbReference type="Google" id="ProtNLM"/>
    </source>
</evidence>
<dbReference type="Pfam" id="PF09419">
    <property type="entry name" value="PGP_phosphatase"/>
    <property type="match status" value="1"/>
</dbReference>
<dbReference type="SUPFAM" id="SSF56784">
    <property type="entry name" value="HAD-like"/>
    <property type="match status" value="1"/>
</dbReference>
<dbReference type="InterPro" id="IPR027706">
    <property type="entry name" value="PGP_Pase"/>
</dbReference>
<dbReference type="InterPro" id="IPR023214">
    <property type="entry name" value="HAD_sf"/>
</dbReference>
<evidence type="ECO:0000313" key="2">
    <source>
        <dbReference type="Proteomes" id="UP000177040"/>
    </source>
</evidence>
<dbReference type="InterPro" id="IPR036412">
    <property type="entry name" value="HAD-like_sf"/>
</dbReference>
<organism evidence="1 2">
    <name type="scientific">Candidatus Magasanikbacteria bacterium RIFCSPLOWO2_01_FULL_40_15</name>
    <dbReference type="NCBI Taxonomy" id="1798686"/>
    <lineage>
        <taxon>Bacteria</taxon>
        <taxon>Candidatus Magasanikiibacteriota</taxon>
    </lineage>
</organism>
<dbReference type="AlphaFoldDB" id="A0A1F6N3K8"/>
<comment type="caution">
    <text evidence="1">The sequence shown here is derived from an EMBL/GenBank/DDBJ whole genome shotgun (WGS) entry which is preliminary data.</text>
</comment>
<sequence>MSFATAPIFDQLELSEINRTIILDIDGTLVPDGEEDCSEKTRAKVMNLMKNNNVVLFSNSKNTERGKKMANALGISFLSADKNKPNPAVIMATGRRVGDCTVIGDKFLTDYLLAVFSGARFVPVRRIYSGRESFKIKIIYLVDDFFNFLSRLVGIG</sequence>
<reference evidence="1 2" key="1">
    <citation type="journal article" date="2016" name="Nat. Commun.">
        <title>Thousands of microbial genomes shed light on interconnected biogeochemical processes in an aquifer system.</title>
        <authorList>
            <person name="Anantharaman K."/>
            <person name="Brown C.T."/>
            <person name="Hug L.A."/>
            <person name="Sharon I."/>
            <person name="Castelle C.J."/>
            <person name="Probst A.J."/>
            <person name="Thomas B.C."/>
            <person name="Singh A."/>
            <person name="Wilkins M.J."/>
            <person name="Karaoz U."/>
            <person name="Brodie E.L."/>
            <person name="Williams K.H."/>
            <person name="Hubbard S.S."/>
            <person name="Banfield J.F."/>
        </authorList>
    </citation>
    <scope>NUCLEOTIDE SEQUENCE [LARGE SCALE GENOMIC DNA]</scope>
</reference>
<name>A0A1F6N3K8_9BACT</name>
<dbReference type="Proteomes" id="UP000177040">
    <property type="component" value="Unassembled WGS sequence"/>
</dbReference>
<proteinExistence type="predicted"/>
<dbReference type="EMBL" id="MFQH01000009">
    <property type="protein sequence ID" value="OGH78497.1"/>
    <property type="molecule type" value="Genomic_DNA"/>
</dbReference>
<accession>A0A1F6N3K8</accession>
<protein>
    <recommendedName>
        <fullName evidence="3">HAD family hydrolase</fullName>
    </recommendedName>
</protein>
<gene>
    <name evidence="1" type="ORF">A2983_03200</name>
</gene>
<evidence type="ECO:0000313" key="1">
    <source>
        <dbReference type="EMBL" id="OGH78497.1"/>
    </source>
</evidence>
<dbReference type="GO" id="GO:0008962">
    <property type="term" value="F:phosphatidylglycerophosphatase activity"/>
    <property type="evidence" value="ECO:0007669"/>
    <property type="project" value="InterPro"/>
</dbReference>
<dbReference type="Gene3D" id="3.40.50.1000">
    <property type="entry name" value="HAD superfamily/HAD-like"/>
    <property type="match status" value="1"/>
</dbReference>